<dbReference type="AlphaFoldDB" id="A0A427AP20"/>
<sequence length="134" mass="15388">MQRHGSWIRWFCRRSLGYDGVFDRVRAAVAVVSAERTKEAEAEGRMQRIRRVLFSLCVLCRFDPKTNLLIYSSTTNRPGQRSRNEHPLILVLNGVLLGICTDSKRAVGSVRFTWQGSHPRLGEPRKPTRGHERV</sequence>
<reference evidence="1 2" key="1">
    <citation type="journal article" date="2014" name="Agronomy (Basel)">
        <title>A Draft Genome Sequence for Ensete ventricosum, the Drought-Tolerant Tree Against Hunger.</title>
        <authorList>
            <person name="Harrison J."/>
            <person name="Moore K.A."/>
            <person name="Paszkiewicz K."/>
            <person name="Jones T."/>
            <person name="Grant M."/>
            <person name="Ambacheew D."/>
            <person name="Muzemil S."/>
            <person name="Studholme D.J."/>
        </authorList>
    </citation>
    <scope>NUCLEOTIDE SEQUENCE [LARGE SCALE GENOMIC DNA]</scope>
</reference>
<evidence type="ECO:0000313" key="2">
    <source>
        <dbReference type="Proteomes" id="UP000287651"/>
    </source>
</evidence>
<dbReference type="EMBL" id="AMZH03001789">
    <property type="protein sequence ID" value="RRT77976.1"/>
    <property type="molecule type" value="Genomic_DNA"/>
</dbReference>
<proteinExistence type="predicted"/>
<protein>
    <submittedName>
        <fullName evidence="1">Uncharacterized protein</fullName>
    </submittedName>
</protein>
<evidence type="ECO:0000313" key="1">
    <source>
        <dbReference type="EMBL" id="RRT77976.1"/>
    </source>
</evidence>
<name>A0A427AP20_ENSVE</name>
<accession>A0A427AP20</accession>
<comment type="caution">
    <text evidence="1">The sequence shown here is derived from an EMBL/GenBank/DDBJ whole genome shotgun (WGS) entry which is preliminary data.</text>
</comment>
<dbReference type="Proteomes" id="UP000287651">
    <property type="component" value="Unassembled WGS sequence"/>
</dbReference>
<gene>
    <name evidence="1" type="ORF">B296_00004849</name>
</gene>
<organism evidence="1 2">
    <name type="scientific">Ensete ventricosum</name>
    <name type="common">Abyssinian banana</name>
    <name type="synonym">Musa ensete</name>
    <dbReference type="NCBI Taxonomy" id="4639"/>
    <lineage>
        <taxon>Eukaryota</taxon>
        <taxon>Viridiplantae</taxon>
        <taxon>Streptophyta</taxon>
        <taxon>Embryophyta</taxon>
        <taxon>Tracheophyta</taxon>
        <taxon>Spermatophyta</taxon>
        <taxon>Magnoliopsida</taxon>
        <taxon>Liliopsida</taxon>
        <taxon>Zingiberales</taxon>
        <taxon>Musaceae</taxon>
        <taxon>Ensete</taxon>
    </lineage>
</organism>